<feature type="transmembrane region" description="Helical" evidence="8">
    <location>
        <begin position="138"/>
        <end position="156"/>
    </location>
</feature>
<dbReference type="RefSeq" id="WP_188387981.1">
    <property type="nucleotide sequence ID" value="NZ_BMFK01000001.1"/>
</dbReference>
<organism evidence="9 10">
    <name type="scientific">Priestia taiwanensis</name>
    <dbReference type="NCBI Taxonomy" id="1347902"/>
    <lineage>
        <taxon>Bacteria</taxon>
        <taxon>Bacillati</taxon>
        <taxon>Bacillota</taxon>
        <taxon>Bacilli</taxon>
        <taxon>Bacillales</taxon>
        <taxon>Bacillaceae</taxon>
        <taxon>Priestia</taxon>
    </lineage>
</organism>
<comment type="similarity">
    <text evidence="2 8">Belongs to the 4-toluene sulfonate uptake permease (TSUP) (TC 2.A.102) family.</text>
</comment>
<keyword evidence="3" id="KW-0813">Transport</keyword>
<dbReference type="InterPro" id="IPR052017">
    <property type="entry name" value="TSUP"/>
</dbReference>
<dbReference type="GO" id="GO:0005886">
    <property type="term" value="C:plasma membrane"/>
    <property type="evidence" value="ECO:0007669"/>
    <property type="project" value="UniProtKB-SubCell"/>
</dbReference>
<dbReference type="PANTHER" id="PTHR30269">
    <property type="entry name" value="TRANSMEMBRANE PROTEIN YFCA"/>
    <property type="match status" value="1"/>
</dbReference>
<dbReference type="EMBL" id="BMFK01000001">
    <property type="protein sequence ID" value="GGE67947.1"/>
    <property type="molecule type" value="Genomic_DNA"/>
</dbReference>
<evidence type="ECO:0000256" key="6">
    <source>
        <dbReference type="ARBA" id="ARBA00022989"/>
    </source>
</evidence>
<protein>
    <recommendedName>
        <fullName evidence="8">Probable membrane transporter protein</fullName>
    </recommendedName>
</protein>
<dbReference type="PANTHER" id="PTHR30269:SF0">
    <property type="entry name" value="MEMBRANE TRANSPORTER PROTEIN YFCA-RELATED"/>
    <property type="match status" value="1"/>
</dbReference>
<keyword evidence="4 8" id="KW-1003">Cell membrane</keyword>
<accession>A0A917ASX2</accession>
<feature type="transmembrane region" description="Helical" evidence="8">
    <location>
        <begin position="162"/>
        <end position="181"/>
    </location>
</feature>
<dbReference type="Pfam" id="PF01925">
    <property type="entry name" value="TauE"/>
    <property type="match status" value="1"/>
</dbReference>
<comment type="caution">
    <text evidence="9">The sequence shown here is derived from an EMBL/GenBank/DDBJ whole genome shotgun (WGS) entry which is preliminary data.</text>
</comment>
<feature type="transmembrane region" description="Helical" evidence="8">
    <location>
        <begin position="29"/>
        <end position="49"/>
    </location>
</feature>
<name>A0A917ASX2_9BACI</name>
<evidence type="ECO:0000256" key="3">
    <source>
        <dbReference type="ARBA" id="ARBA00022448"/>
    </source>
</evidence>
<keyword evidence="5 8" id="KW-0812">Transmembrane</keyword>
<evidence type="ECO:0000313" key="9">
    <source>
        <dbReference type="EMBL" id="GGE67947.1"/>
    </source>
</evidence>
<gene>
    <name evidence="9" type="ORF">GCM10007140_17520</name>
</gene>
<evidence type="ECO:0000256" key="7">
    <source>
        <dbReference type="ARBA" id="ARBA00023136"/>
    </source>
</evidence>
<keyword evidence="7 8" id="KW-0472">Membrane</keyword>
<feature type="transmembrane region" description="Helical" evidence="8">
    <location>
        <begin position="76"/>
        <end position="96"/>
    </location>
</feature>
<evidence type="ECO:0000256" key="4">
    <source>
        <dbReference type="ARBA" id="ARBA00022475"/>
    </source>
</evidence>
<evidence type="ECO:0000313" key="10">
    <source>
        <dbReference type="Proteomes" id="UP000605259"/>
    </source>
</evidence>
<dbReference type="Proteomes" id="UP000605259">
    <property type="component" value="Unassembled WGS sequence"/>
</dbReference>
<dbReference type="InterPro" id="IPR002781">
    <property type="entry name" value="TM_pro_TauE-like"/>
</dbReference>
<dbReference type="AlphaFoldDB" id="A0A917ASX2"/>
<feature type="transmembrane region" description="Helical" evidence="8">
    <location>
        <begin position="102"/>
        <end position="120"/>
    </location>
</feature>
<sequence length="256" mass="27158">MEELGISMLLFLVAVGVLAAFVDAVVGGGGLIAIPALLFAGLPPAMVLGTNKLAGTMCSFTSTVAFMKSGKVNKRLAFALFPLAFVGSLFGAYTVQHISSDFLKPLMLVLLVGVTLFTIFKKNWGEQSTYNGLSKRKWVLCGVVVVAIGYYDGFFGPGTGSFLIFAFLTLGLDFVTAAGNAKVLNFASNISGLLMFMYLGSVNYTYGIVMGLAMIVGALIGSHFAMKKGVGYVKTLFIVVSLLLIGKNALDYFEIL</sequence>
<feature type="transmembrane region" description="Helical" evidence="8">
    <location>
        <begin position="193"/>
        <end position="220"/>
    </location>
</feature>
<evidence type="ECO:0000256" key="5">
    <source>
        <dbReference type="ARBA" id="ARBA00022692"/>
    </source>
</evidence>
<keyword evidence="10" id="KW-1185">Reference proteome</keyword>
<reference evidence="9" key="1">
    <citation type="journal article" date="2014" name="Int. J. Syst. Evol. Microbiol.">
        <title>Complete genome sequence of Corynebacterium casei LMG S-19264T (=DSM 44701T), isolated from a smear-ripened cheese.</title>
        <authorList>
            <consortium name="US DOE Joint Genome Institute (JGI-PGF)"/>
            <person name="Walter F."/>
            <person name="Albersmeier A."/>
            <person name="Kalinowski J."/>
            <person name="Ruckert C."/>
        </authorList>
    </citation>
    <scope>NUCLEOTIDE SEQUENCE</scope>
    <source>
        <strain evidence="9">CGMCC 1.12698</strain>
    </source>
</reference>
<keyword evidence="6 8" id="KW-1133">Transmembrane helix</keyword>
<evidence type="ECO:0000256" key="8">
    <source>
        <dbReference type="RuleBase" id="RU363041"/>
    </source>
</evidence>
<evidence type="ECO:0000256" key="2">
    <source>
        <dbReference type="ARBA" id="ARBA00009142"/>
    </source>
</evidence>
<proteinExistence type="inferred from homology"/>
<feature type="transmembrane region" description="Helical" evidence="8">
    <location>
        <begin position="232"/>
        <end position="250"/>
    </location>
</feature>
<evidence type="ECO:0000256" key="1">
    <source>
        <dbReference type="ARBA" id="ARBA00004651"/>
    </source>
</evidence>
<reference evidence="9" key="2">
    <citation type="submission" date="2020-09" db="EMBL/GenBank/DDBJ databases">
        <authorList>
            <person name="Sun Q."/>
            <person name="Zhou Y."/>
        </authorList>
    </citation>
    <scope>NUCLEOTIDE SEQUENCE</scope>
    <source>
        <strain evidence="9">CGMCC 1.12698</strain>
    </source>
</reference>
<comment type="subcellular location">
    <subcellularLocation>
        <location evidence="1 8">Cell membrane</location>
        <topology evidence="1 8">Multi-pass membrane protein</topology>
    </subcellularLocation>
</comment>